<evidence type="ECO:0000313" key="3">
    <source>
        <dbReference type="Proteomes" id="UP001597145"/>
    </source>
</evidence>
<dbReference type="RefSeq" id="WP_343983834.1">
    <property type="nucleotide sequence ID" value="NZ_BAAAJG010000016.1"/>
</dbReference>
<gene>
    <name evidence="2" type="ORF">ACFSCY_17965</name>
</gene>
<protein>
    <recommendedName>
        <fullName evidence="4">Secreted protein</fullName>
    </recommendedName>
</protein>
<dbReference type="EMBL" id="JBHUCP010000011">
    <property type="protein sequence ID" value="MFD1531327.1"/>
    <property type="molecule type" value="Genomic_DNA"/>
</dbReference>
<evidence type="ECO:0000313" key="2">
    <source>
        <dbReference type="EMBL" id="MFD1531327.1"/>
    </source>
</evidence>
<evidence type="ECO:0000256" key="1">
    <source>
        <dbReference type="SAM" id="SignalP"/>
    </source>
</evidence>
<name>A0ABW4FMD4_9PSEU</name>
<feature type="chain" id="PRO_5045733050" description="Secreted protein" evidence="1">
    <location>
        <begin position="31"/>
        <end position="78"/>
    </location>
</feature>
<evidence type="ECO:0008006" key="4">
    <source>
        <dbReference type="Google" id="ProtNLM"/>
    </source>
</evidence>
<feature type="signal peptide" evidence="1">
    <location>
        <begin position="1"/>
        <end position="30"/>
    </location>
</feature>
<proteinExistence type="predicted"/>
<dbReference type="Proteomes" id="UP001597145">
    <property type="component" value="Unassembled WGS sequence"/>
</dbReference>
<reference evidence="3" key="1">
    <citation type="journal article" date="2019" name="Int. J. Syst. Evol. Microbiol.">
        <title>The Global Catalogue of Microorganisms (GCM) 10K type strain sequencing project: providing services to taxonomists for standard genome sequencing and annotation.</title>
        <authorList>
            <consortium name="The Broad Institute Genomics Platform"/>
            <consortium name="The Broad Institute Genome Sequencing Center for Infectious Disease"/>
            <person name="Wu L."/>
            <person name="Ma J."/>
        </authorList>
    </citation>
    <scope>NUCLEOTIDE SEQUENCE [LARGE SCALE GENOMIC DNA]</scope>
    <source>
        <strain evidence="3">JCM 12165</strain>
    </source>
</reference>
<keyword evidence="1" id="KW-0732">Signal</keyword>
<keyword evidence="3" id="KW-1185">Reference proteome</keyword>
<organism evidence="2 3">
    <name type="scientific">Pseudonocardia aurantiaca</name>
    <dbReference type="NCBI Taxonomy" id="75290"/>
    <lineage>
        <taxon>Bacteria</taxon>
        <taxon>Bacillati</taxon>
        <taxon>Actinomycetota</taxon>
        <taxon>Actinomycetes</taxon>
        <taxon>Pseudonocardiales</taxon>
        <taxon>Pseudonocardiaceae</taxon>
        <taxon>Pseudonocardia</taxon>
    </lineage>
</organism>
<accession>A0ABW4FMD4</accession>
<sequence length="78" mass="7863">MPNKRFGRCARSEVAPIVVGALLVTLAAFAAMTPATAASLPRVAQTTGCAPASLGPGDVMRSVEGLPPVPGRTVSSCR</sequence>
<comment type="caution">
    <text evidence="2">The sequence shown here is derived from an EMBL/GenBank/DDBJ whole genome shotgun (WGS) entry which is preliminary data.</text>
</comment>